<keyword evidence="1" id="KW-0245">EGF-like domain</keyword>
<comment type="caution">
    <text evidence="3">The sequence shown here is derived from an EMBL/GenBank/DDBJ whole genome shotgun (WGS) entry which is preliminary data.</text>
</comment>
<dbReference type="AlphaFoldDB" id="A0A8S3QV29"/>
<feature type="transmembrane region" description="Helical" evidence="2">
    <location>
        <begin position="312"/>
        <end position="336"/>
    </location>
</feature>
<dbReference type="Gene3D" id="2.170.300.10">
    <property type="entry name" value="Tie2 ligand-binding domain superfamily"/>
    <property type="match status" value="1"/>
</dbReference>
<organism evidence="3 4">
    <name type="scientific">Mytilus edulis</name>
    <name type="common">Blue mussel</name>
    <dbReference type="NCBI Taxonomy" id="6550"/>
    <lineage>
        <taxon>Eukaryota</taxon>
        <taxon>Metazoa</taxon>
        <taxon>Spiralia</taxon>
        <taxon>Lophotrochozoa</taxon>
        <taxon>Mollusca</taxon>
        <taxon>Bivalvia</taxon>
        <taxon>Autobranchia</taxon>
        <taxon>Pteriomorphia</taxon>
        <taxon>Mytilida</taxon>
        <taxon>Mytiloidea</taxon>
        <taxon>Mytilidae</taxon>
        <taxon>Mytilinae</taxon>
        <taxon>Mytilus</taxon>
    </lineage>
</organism>
<dbReference type="OrthoDB" id="6133516at2759"/>
<keyword evidence="2" id="KW-0812">Transmembrane</keyword>
<keyword evidence="2" id="KW-0472">Membrane</keyword>
<dbReference type="PANTHER" id="PTHR24043">
    <property type="entry name" value="SCAVENGER RECEPTOR CLASS F"/>
    <property type="match status" value="1"/>
</dbReference>
<dbReference type="InterPro" id="IPR042635">
    <property type="entry name" value="MEGF10/SREC1/2-like"/>
</dbReference>
<evidence type="ECO:0000313" key="4">
    <source>
        <dbReference type="Proteomes" id="UP000683360"/>
    </source>
</evidence>
<dbReference type="GO" id="GO:0005044">
    <property type="term" value="F:scavenger receptor activity"/>
    <property type="evidence" value="ECO:0007669"/>
    <property type="project" value="InterPro"/>
</dbReference>
<sequence>MNEETFKITTSDTVSECGSAGSYIGVVYYTKYFCCDNFEPQEGKCRECDIGFTSKVGRRCNPCPENSYGLKCAGNCYCQRNESCNNVKGCVNSKTFTGDNTEITTKIAIISLASGSMVLLLLICLVIICWKYKMSRRNHDPTIMVDPRILIREGINQSEQVEMHEYEEIIDDIISQVSSINSGKDQSGNLIYITKKDCYKLINSSKSDQSDSTYRKEYFCCKNYEHINGTCIECLTGFTSKQEEPCKPCTSPKYGKKCSETCVCELNHRCNNVLGCIQDDTARKGVEGNSFTLLPDITLQIEDIVTETANTVFVYTVCTGSLALAMVLVSSTLTYYRKEKCKRNKSQKKIQCGENKGKSTIMIV</sequence>
<keyword evidence="2" id="KW-1133">Transmembrane helix</keyword>
<feature type="transmembrane region" description="Helical" evidence="2">
    <location>
        <begin position="107"/>
        <end position="128"/>
    </location>
</feature>
<keyword evidence="4" id="KW-1185">Reference proteome</keyword>
<gene>
    <name evidence="3" type="ORF">MEDL_13532</name>
</gene>
<dbReference type="EMBL" id="CAJPWZ010000699">
    <property type="protein sequence ID" value="CAG2198778.1"/>
    <property type="molecule type" value="Genomic_DNA"/>
</dbReference>
<accession>A0A8S3QV29</accession>
<protein>
    <submittedName>
        <fullName evidence="3">Uncharacterized protein</fullName>
    </submittedName>
</protein>
<dbReference type="Proteomes" id="UP000683360">
    <property type="component" value="Unassembled WGS sequence"/>
</dbReference>
<name>A0A8S3QV29_MYTED</name>
<evidence type="ECO:0000256" key="1">
    <source>
        <dbReference type="ARBA" id="ARBA00022536"/>
    </source>
</evidence>
<dbReference type="PANTHER" id="PTHR24043:SF8">
    <property type="entry name" value="EGF-LIKE DOMAIN-CONTAINING PROTEIN"/>
    <property type="match status" value="1"/>
</dbReference>
<reference evidence="3" key="1">
    <citation type="submission" date="2021-03" db="EMBL/GenBank/DDBJ databases">
        <authorList>
            <person name="Bekaert M."/>
        </authorList>
    </citation>
    <scope>NUCLEOTIDE SEQUENCE</scope>
</reference>
<evidence type="ECO:0000256" key="2">
    <source>
        <dbReference type="SAM" id="Phobius"/>
    </source>
</evidence>
<proteinExistence type="predicted"/>
<evidence type="ECO:0000313" key="3">
    <source>
        <dbReference type="EMBL" id="CAG2198778.1"/>
    </source>
</evidence>